<feature type="coiled-coil region" evidence="1">
    <location>
        <begin position="185"/>
        <end position="303"/>
    </location>
</feature>
<feature type="coiled-coil region" evidence="1">
    <location>
        <begin position="447"/>
        <end position="481"/>
    </location>
</feature>
<dbReference type="Proteomes" id="UP000746747">
    <property type="component" value="Unassembled WGS sequence"/>
</dbReference>
<dbReference type="AlphaFoldDB" id="A0A8J2M073"/>
<evidence type="ECO:0000313" key="4">
    <source>
        <dbReference type="Proteomes" id="UP000746747"/>
    </source>
</evidence>
<evidence type="ECO:0000313" key="3">
    <source>
        <dbReference type="EMBL" id="CAG9536698.1"/>
    </source>
</evidence>
<accession>A0A8J2M073</accession>
<organism evidence="3 4">
    <name type="scientific">Cercopithifilaria johnstoni</name>
    <dbReference type="NCBI Taxonomy" id="2874296"/>
    <lineage>
        <taxon>Eukaryota</taxon>
        <taxon>Metazoa</taxon>
        <taxon>Ecdysozoa</taxon>
        <taxon>Nematoda</taxon>
        <taxon>Chromadorea</taxon>
        <taxon>Rhabditida</taxon>
        <taxon>Spirurina</taxon>
        <taxon>Spiruromorpha</taxon>
        <taxon>Filarioidea</taxon>
        <taxon>Onchocercidae</taxon>
        <taxon>Cercopithifilaria</taxon>
    </lineage>
</organism>
<name>A0A8J2M073_9BILA</name>
<protein>
    <submittedName>
        <fullName evidence="3">Uncharacterized protein</fullName>
    </submittedName>
</protein>
<gene>
    <name evidence="3" type="ORF">CJOHNSTONI_LOCUS6595</name>
</gene>
<proteinExistence type="predicted"/>
<feature type="region of interest" description="Disordered" evidence="2">
    <location>
        <begin position="51"/>
        <end position="71"/>
    </location>
</feature>
<evidence type="ECO:0000256" key="1">
    <source>
        <dbReference type="SAM" id="Coils"/>
    </source>
</evidence>
<sequence length="496" mass="56132">MMVAPQPQNSHHRERNDSSCKSSNHTQQRRQSMNALIPAYHVSSYADNWRFRDRDSSSNDQQIAVDDRRTKNNNDMRVAVLEQRVRELEAAVIPGQVQSMPLPSTSFIIPVVGSKNSSRILRSASGQFIVSAATTPVTQQLMAQEVVDKEIEVERLQSQLRKCYSRMELRQVQYDEEVNAFRRESEEAKLQLTKVKGRLSELEKECIAYREKAMAVDANRNSTVASSLEKIAAQEREIAMLRNDLERYMQMVKNSERIRKEYEFLELQNEALNAKLDSKESVIRDLEDNIRTLKMDISRKMESGSVTPKADVLPLFDVEPAKFLGNSKESKVRETSGDRFSFSSPSVAGVVDGLRSSKKVAKSSSVILSDSDTDDKLQLSASTSKLIRMQLNTTLECRLLAKCLKDVASKAISGDAPSVSRLLGCRSDSMSESESEPVMNDTSAMSSNCAERHIKKITEDLERIEKDLNSLRESFVEYYQKKIADELKEDDSCRIQ</sequence>
<feature type="region of interest" description="Disordered" evidence="2">
    <location>
        <begin position="1"/>
        <end position="30"/>
    </location>
</feature>
<comment type="caution">
    <text evidence="3">The sequence shown here is derived from an EMBL/GenBank/DDBJ whole genome shotgun (WGS) entry which is preliminary data.</text>
</comment>
<evidence type="ECO:0000256" key="2">
    <source>
        <dbReference type="SAM" id="MobiDB-lite"/>
    </source>
</evidence>
<keyword evidence="1" id="KW-0175">Coiled coil</keyword>
<reference evidence="3" key="1">
    <citation type="submission" date="2021-09" db="EMBL/GenBank/DDBJ databases">
        <authorList>
            <consortium name="Pathogen Informatics"/>
        </authorList>
    </citation>
    <scope>NUCLEOTIDE SEQUENCE</scope>
</reference>
<feature type="compositionally biased region" description="Polar residues" evidence="2">
    <location>
        <begin position="19"/>
        <end position="30"/>
    </location>
</feature>
<keyword evidence="4" id="KW-1185">Reference proteome</keyword>
<dbReference type="EMBL" id="CAKAEH010001479">
    <property type="protein sequence ID" value="CAG9536698.1"/>
    <property type="molecule type" value="Genomic_DNA"/>
</dbReference>
<dbReference type="OrthoDB" id="5835862at2759"/>